<proteinExistence type="predicted"/>
<dbReference type="EMBL" id="UOEQ01000549">
    <property type="protein sequence ID" value="VAW24685.1"/>
    <property type="molecule type" value="Genomic_DNA"/>
</dbReference>
<sequence>MKRRRVLYMLGGVAALPVIGAQASSNVRSWRGIVLGANGHIVLDHPEAEKLIEGALSEITRLENIFSLYRPKSELSRLNSEGFLSNPSLEMVELLSICASINLSTAGAFDPSIQALWSIYAKNYAFERAPDIAEIERGRELTGFKYVNFSPQRIGFEKAGIKLTLNGIAQGY</sequence>
<dbReference type="PANTHER" id="PTHR30040">
    <property type="entry name" value="THIAMINE BIOSYNTHESIS LIPOPROTEIN APBE"/>
    <property type="match status" value="1"/>
</dbReference>
<evidence type="ECO:0000256" key="7">
    <source>
        <dbReference type="ARBA" id="ARBA00022827"/>
    </source>
</evidence>
<keyword evidence="5" id="KW-0808">Transferase</keyword>
<organism evidence="11">
    <name type="scientific">hydrothermal vent metagenome</name>
    <dbReference type="NCBI Taxonomy" id="652676"/>
    <lineage>
        <taxon>unclassified sequences</taxon>
        <taxon>metagenomes</taxon>
        <taxon>ecological metagenomes</taxon>
    </lineage>
</organism>
<dbReference type="EC" id="2.7.1.180" evidence="2"/>
<dbReference type="Pfam" id="PF02424">
    <property type="entry name" value="ApbE"/>
    <property type="match status" value="1"/>
</dbReference>
<evidence type="ECO:0000256" key="9">
    <source>
        <dbReference type="ARBA" id="ARBA00031306"/>
    </source>
</evidence>
<keyword evidence="4" id="KW-0285">Flavoprotein</keyword>
<dbReference type="Gene3D" id="3.10.520.10">
    <property type="entry name" value="ApbE-like domains"/>
    <property type="match status" value="1"/>
</dbReference>
<comment type="cofactor">
    <cofactor evidence="1">
        <name>Mg(2+)</name>
        <dbReference type="ChEBI" id="CHEBI:18420"/>
    </cofactor>
</comment>
<evidence type="ECO:0000313" key="11">
    <source>
        <dbReference type="EMBL" id="VAW24685.1"/>
    </source>
</evidence>
<evidence type="ECO:0000256" key="1">
    <source>
        <dbReference type="ARBA" id="ARBA00001946"/>
    </source>
</evidence>
<reference evidence="11" key="1">
    <citation type="submission" date="2018-06" db="EMBL/GenBank/DDBJ databases">
        <authorList>
            <person name="Zhirakovskaya E."/>
        </authorList>
    </citation>
    <scope>NUCLEOTIDE SEQUENCE</scope>
</reference>
<evidence type="ECO:0000256" key="6">
    <source>
        <dbReference type="ARBA" id="ARBA00022723"/>
    </source>
</evidence>
<dbReference type="InterPro" id="IPR003374">
    <property type="entry name" value="ApbE-like_sf"/>
</dbReference>
<dbReference type="InterPro" id="IPR024932">
    <property type="entry name" value="ApbE"/>
</dbReference>
<dbReference type="SUPFAM" id="SSF143631">
    <property type="entry name" value="ApbE-like"/>
    <property type="match status" value="1"/>
</dbReference>
<evidence type="ECO:0000256" key="8">
    <source>
        <dbReference type="ARBA" id="ARBA00022842"/>
    </source>
</evidence>
<keyword evidence="8" id="KW-0460">Magnesium</keyword>
<feature type="non-terminal residue" evidence="11">
    <location>
        <position position="172"/>
    </location>
</feature>
<accession>A0A3B0U1F4</accession>
<dbReference type="PANTHER" id="PTHR30040:SF2">
    <property type="entry name" value="FAD:PROTEIN FMN TRANSFERASE"/>
    <property type="match status" value="1"/>
</dbReference>
<evidence type="ECO:0000256" key="3">
    <source>
        <dbReference type="ARBA" id="ARBA00016337"/>
    </source>
</evidence>
<evidence type="ECO:0000256" key="2">
    <source>
        <dbReference type="ARBA" id="ARBA00011955"/>
    </source>
</evidence>
<dbReference type="GO" id="GO:0016740">
    <property type="term" value="F:transferase activity"/>
    <property type="evidence" value="ECO:0007669"/>
    <property type="project" value="UniProtKB-KW"/>
</dbReference>
<dbReference type="AlphaFoldDB" id="A0A3B0U1F4"/>
<protein>
    <recommendedName>
        <fullName evidence="3">FAD:protein FMN transferase</fullName>
        <ecNumber evidence="2">2.7.1.180</ecNumber>
    </recommendedName>
    <alternativeName>
        <fullName evidence="9">Flavin transferase</fullName>
    </alternativeName>
</protein>
<evidence type="ECO:0000256" key="5">
    <source>
        <dbReference type="ARBA" id="ARBA00022679"/>
    </source>
</evidence>
<keyword evidence="7" id="KW-0274">FAD</keyword>
<evidence type="ECO:0000256" key="10">
    <source>
        <dbReference type="ARBA" id="ARBA00048540"/>
    </source>
</evidence>
<gene>
    <name evidence="11" type="ORF">MNBD_ALPHA11-487</name>
</gene>
<name>A0A3B0U1F4_9ZZZZ</name>
<keyword evidence="6" id="KW-0479">Metal-binding</keyword>
<comment type="catalytic activity">
    <reaction evidence="10">
        <text>L-threonyl-[protein] + FAD = FMN-L-threonyl-[protein] + AMP + H(+)</text>
        <dbReference type="Rhea" id="RHEA:36847"/>
        <dbReference type="Rhea" id="RHEA-COMP:11060"/>
        <dbReference type="Rhea" id="RHEA-COMP:11061"/>
        <dbReference type="ChEBI" id="CHEBI:15378"/>
        <dbReference type="ChEBI" id="CHEBI:30013"/>
        <dbReference type="ChEBI" id="CHEBI:57692"/>
        <dbReference type="ChEBI" id="CHEBI:74257"/>
        <dbReference type="ChEBI" id="CHEBI:456215"/>
        <dbReference type="EC" id="2.7.1.180"/>
    </reaction>
</comment>
<dbReference type="GO" id="GO:0046872">
    <property type="term" value="F:metal ion binding"/>
    <property type="evidence" value="ECO:0007669"/>
    <property type="project" value="UniProtKB-KW"/>
</dbReference>
<evidence type="ECO:0000256" key="4">
    <source>
        <dbReference type="ARBA" id="ARBA00022630"/>
    </source>
</evidence>